<reference evidence="4 5" key="1">
    <citation type="journal article" date="2015" name="Genome Announc.">
        <title>Expanding the biotechnology potential of lactobacilli through comparative genomics of 213 strains and associated genera.</title>
        <authorList>
            <person name="Sun Z."/>
            <person name="Harris H.M."/>
            <person name="McCann A."/>
            <person name="Guo C."/>
            <person name="Argimon S."/>
            <person name="Zhang W."/>
            <person name="Yang X."/>
            <person name="Jeffery I.B."/>
            <person name="Cooney J.C."/>
            <person name="Kagawa T.F."/>
            <person name="Liu W."/>
            <person name="Song Y."/>
            <person name="Salvetti E."/>
            <person name="Wrobel A."/>
            <person name="Rasinkangas P."/>
            <person name="Parkhill J."/>
            <person name="Rea M.C."/>
            <person name="O'Sullivan O."/>
            <person name="Ritari J."/>
            <person name="Douillard F.P."/>
            <person name="Paul Ross R."/>
            <person name="Yang R."/>
            <person name="Briner A.E."/>
            <person name="Felis G.E."/>
            <person name="de Vos W.M."/>
            <person name="Barrangou R."/>
            <person name="Klaenhammer T.R."/>
            <person name="Caufield P.W."/>
            <person name="Cui Y."/>
            <person name="Zhang H."/>
            <person name="O'Toole P.W."/>
        </authorList>
    </citation>
    <scope>NUCLEOTIDE SEQUENCE [LARGE SCALE GENOMIC DNA]</scope>
    <source>
        <strain evidence="4 5">DSM 6035</strain>
    </source>
</reference>
<evidence type="ECO:0000256" key="1">
    <source>
        <dbReference type="ARBA" id="ARBA00022679"/>
    </source>
</evidence>
<evidence type="ECO:0000256" key="2">
    <source>
        <dbReference type="ARBA" id="ARBA00023315"/>
    </source>
</evidence>
<keyword evidence="1" id="KW-0808">Transferase</keyword>
<protein>
    <recommendedName>
        <fullName evidence="3">N-acetyltransferase domain-containing protein</fullName>
    </recommendedName>
</protein>
<dbReference type="InterPro" id="IPR016181">
    <property type="entry name" value="Acyl_CoA_acyltransferase"/>
</dbReference>
<dbReference type="EMBL" id="AZGM01000022">
    <property type="protein sequence ID" value="KRM29581.1"/>
    <property type="molecule type" value="Genomic_DNA"/>
</dbReference>
<dbReference type="InterPro" id="IPR006464">
    <property type="entry name" value="AcTrfase_RimI/Ard1"/>
</dbReference>
<gene>
    <name evidence="4" type="ORF">FD32_GL001337</name>
</gene>
<dbReference type="InterPro" id="IPR000182">
    <property type="entry name" value="GNAT_dom"/>
</dbReference>
<sequence length="176" mass="20751">MNARRQPILKFDRRVVMIRKHQYVVRQVNDRDISSLVQIEEQIYGKAPWSYAAFQLEIQRPHDRLYLAVVNDGQIIAFMGMAVDWYHLDLHITNIGVTPGYQQHGIGTYLMRTAIAYARYLQLRSLSLEVRVHNLVARKLYEQLGFREHRIKHRYYVDNHEDAVDMQADLLSRGGK</sequence>
<dbReference type="SUPFAM" id="SSF55729">
    <property type="entry name" value="Acyl-CoA N-acyltransferases (Nat)"/>
    <property type="match status" value="1"/>
</dbReference>
<dbReference type="PROSITE" id="PS51186">
    <property type="entry name" value="GNAT"/>
    <property type="match status" value="1"/>
</dbReference>
<comment type="caution">
    <text evidence="4">The sequence shown here is derived from an EMBL/GenBank/DDBJ whole genome shotgun (WGS) entry which is preliminary data.</text>
</comment>
<keyword evidence="5" id="KW-1185">Reference proteome</keyword>
<dbReference type="GO" id="GO:0008080">
    <property type="term" value="F:N-acetyltransferase activity"/>
    <property type="evidence" value="ECO:0007669"/>
    <property type="project" value="InterPro"/>
</dbReference>
<dbReference type="PANTHER" id="PTHR43800:SF1">
    <property type="entry name" value="PEPTIDYL-LYSINE N-ACETYLTRANSFERASE YJAB"/>
    <property type="match status" value="1"/>
</dbReference>
<dbReference type="Pfam" id="PF00583">
    <property type="entry name" value="Acetyltransf_1"/>
    <property type="match status" value="1"/>
</dbReference>
<dbReference type="Proteomes" id="UP000051412">
    <property type="component" value="Unassembled WGS sequence"/>
</dbReference>
<evidence type="ECO:0000313" key="5">
    <source>
        <dbReference type="Proteomes" id="UP000051412"/>
    </source>
</evidence>
<feature type="domain" description="N-acetyltransferase" evidence="3">
    <location>
        <begin position="23"/>
        <end position="171"/>
    </location>
</feature>
<proteinExistence type="predicted"/>
<dbReference type="CDD" id="cd04301">
    <property type="entry name" value="NAT_SF"/>
    <property type="match status" value="1"/>
</dbReference>
<dbReference type="PANTHER" id="PTHR43800">
    <property type="entry name" value="PEPTIDYL-LYSINE N-ACETYLTRANSFERASE YJAB"/>
    <property type="match status" value="1"/>
</dbReference>
<accession>A0A0R1XIX8</accession>
<keyword evidence="2" id="KW-0012">Acyltransferase</keyword>
<dbReference type="AlphaFoldDB" id="A0A0R1XIX8"/>
<dbReference type="STRING" id="1423782.FD32_GL001337"/>
<evidence type="ECO:0000259" key="3">
    <source>
        <dbReference type="PROSITE" id="PS51186"/>
    </source>
</evidence>
<dbReference type="Gene3D" id="3.40.630.30">
    <property type="match status" value="1"/>
</dbReference>
<organism evidence="4 5">
    <name type="scientific">Limosilactobacillus panis DSM 6035</name>
    <dbReference type="NCBI Taxonomy" id="1423782"/>
    <lineage>
        <taxon>Bacteria</taxon>
        <taxon>Bacillati</taxon>
        <taxon>Bacillota</taxon>
        <taxon>Bacilli</taxon>
        <taxon>Lactobacillales</taxon>
        <taxon>Lactobacillaceae</taxon>
        <taxon>Limosilactobacillus</taxon>
    </lineage>
</organism>
<evidence type="ECO:0000313" key="4">
    <source>
        <dbReference type="EMBL" id="KRM29581.1"/>
    </source>
</evidence>
<dbReference type="NCBIfam" id="TIGR01575">
    <property type="entry name" value="rimI"/>
    <property type="match status" value="1"/>
</dbReference>
<name>A0A0R1XIX8_9LACO</name>
<dbReference type="PATRIC" id="fig|1423782.4.peg.1396"/>